<evidence type="ECO:0008006" key="3">
    <source>
        <dbReference type="Google" id="ProtNLM"/>
    </source>
</evidence>
<reference evidence="1 2" key="1">
    <citation type="submission" date="2020-09" db="EMBL/GenBank/DDBJ databases">
        <title>Biosynthesis of the nuclear factor of activated T cells inhibitor NFAT-133 and its congeners in Streptomyces pactum.</title>
        <authorList>
            <person name="Zhou W."/>
            <person name="Posri P."/>
            <person name="Abugrain M.E."/>
            <person name="Weisberg A.J."/>
            <person name="Chang J.H."/>
            <person name="Mahmud T."/>
        </authorList>
    </citation>
    <scope>NUCLEOTIDE SEQUENCE [LARGE SCALE GENOMIC DNA]</scope>
    <source>
        <strain evidence="1 2">ATCC 27456</strain>
    </source>
</reference>
<evidence type="ECO:0000313" key="1">
    <source>
        <dbReference type="EMBL" id="MBH5337143.1"/>
    </source>
</evidence>
<proteinExistence type="predicted"/>
<sequence>MGERPLRPGLIAEGSSDEPYLGKLIKKQLDALLLAKSHHTVAVADCEIAPARTTGSGGTAAVIDAAWDLAQDCHLLFVHCDADERGKAEKIAAELADRRRSAERAAVPVLLVPVLMTESWMLADRKALEAVVPGIETADYPYAKPAAVEKNVALPSAKKAKLGPKQVWKALLGDQAHETLTDAAEALVQRTDLGVLAQVPSYRAWVEETEAALAGLGYL</sequence>
<organism evidence="1 2">
    <name type="scientific">Streptomyces pactum</name>
    <dbReference type="NCBI Taxonomy" id="68249"/>
    <lineage>
        <taxon>Bacteria</taxon>
        <taxon>Bacillati</taxon>
        <taxon>Actinomycetota</taxon>
        <taxon>Actinomycetes</taxon>
        <taxon>Kitasatosporales</taxon>
        <taxon>Streptomycetaceae</taxon>
        <taxon>Streptomyces</taxon>
    </lineage>
</organism>
<protein>
    <recommendedName>
        <fullName evidence="3">DUF4276 family protein</fullName>
    </recommendedName>
</protein>
<keyword evidence="2" id="KW-1185">Reference proteome</keyword>
<gene>
    <name evidence="1" type="ORF">IHE55_21190</name>
</gene>
<dbReference type="EMBL" id="JACYXC010000001">
    <property type="protein sequence ID" value="MBH5337143.1"/>
    <property type="molecule type" value="Genomic_DNA"/>
</dbReference>
<comment type="caution">
    <text evidence="1">The sequence shown here is derived from an EMBL/GenBank/DDBJ whole genome shotgun (WGS) entry which is preliminary data.</text>
</comment>
<dbReference type="RefSeq" id="WP_197990473.1">
    <property type="nucleotide sequence ID" value="NZ_JACYXC010000001.1"/>
</dbReference>
<accession>A0ABS0NPN6</accession>
<name>A0ABS0NPN6_9ACTN</name>
<evidence type="ECO:0000313" key="2">
    <source>
        <dbReference type="Proteomes" id="UP000807371"/>
    </source>
</evidence>
<dbReference type="Proteomes" id="UP000807371">
    <property type="component" value="Unassembled WGS sequence"/>
</dbReference>